<gene>
    <name evidence="2" type="ORF">C7B64_23895</name>
</gene>
<accession>A0A2T1BWJ2</accession>
<dbReference type="InterPro" id="IPR003497">
    <property type="entry name" value="BRO_N_domain"/>
</dbReference>
<dbReference type="Proteomes" id="UP000238762">
    <property type="component" value="Unassembled WGS sequence"/>
</dbReference>
<dbReference type="PANTHER" id="PTHR36180:SF2">
    <property type="entry name" value="BRO FAMILY PROTEIN"/>
    <property type="match status" value="1"/>
</dbReference>
<feature type="domain" description="Bro-N" evidence="1">
    <location>
        <begin position="1"/>
        <end position="102"/>
    </location>
</feature>
<protein>
    <recommendedName>
        <fullName evidence="1">Bro-N domain-containing protein</fullName>
    </recommendedName>
</protein>
<evidence type="ECO:0000259" key="1">
    <source>
        <dbReference type="PROSITE" id="PS51750"/>
    </source>
</evidence>
<reference evidence="2 3" key="2">
    <citation type="submission" date="2018-03" db="EMBL/GenBank/DDBJ databases">
        <title>The ancient ancestry and fast evolution of plastids.</title>
        <authorList>
            <person name="Moore K.R."/>
            <person name="Magnabosco C."/>
            <person name="Momper L."/>
            <person name="Gold D.A."/>
            <person name="Bosak T."/>
            <person name="Fournier G.P."/>
        </authorList>
    </citation>
    <scope>NUCLEOTIDE SEQUENCE [LARGE SCALE GENOMIC DNA]</scope>
    <source>
        <strain evidence="2 3">CCAP 1448/3</strain>
    </source>
</reference>
<keyword evidence="3" id="KW-1185">Reference proteome</keyword>
<dbReference type="RefSeq" id="WP_281257377.1">
    <property type="nucleotide sequence ID" value="NZ_CAWNTC010000064.1"/>
</dbReference>
<name>A0A2T1BWJ2_9CYAN</name>
<sequence length="102" mass="11640">MSNLSIFDFESQEIRFVEIEGIAYVVGIDVAKALGYADPNTTILRKVNKEYTCIATLSMQGQNRDVTCISEPAIYQLIFGSKLESAERFRRWVFEQVLPSIR</sequence>
<feature type="non-terminal residue" evidence="2">
    <location>
        <position position="102"/>
    </location>
</feature>
<evidence type="ECO:0000313" key="2">
    <source>
        <dbReference type="EMBL" id="PSB00371.1"/>
    </source>
</evidence>
<dbReference type="Pfam" id="PF02498">
    <property type="entry name" value="Bro-N"/>
    <property type="match status" value="1"/>
</dbReference>
<reference evidence="2 3" key="1">
    <citation type="submission" date="2018-02" db="EMBL/GenBank/DDBJ databases">
        <authorList>
            <person name="Cohen D.B."/>
            <person name="Kent A.D."/>
        </authorList>
    </citation>
    <scope>NUCLEOTIDE SEQUENCE [LARGE SCALE GENOMIC DNA]</scope>
    <source>
        <strain evidence="2 3">CCAP 1448/3</strain>
    </source>
</reference>
<comment type="caution">
    <text evidence="2">The sequence shown here is derived from an EMBL/GenBank/DDBJ whole genome shotgun (WGS) entry which is preliminary data.</text>
</comment>
<organism evidence="2 3">
    <name type="scientific">Merismopedia glauca CCAP 1448/3</name>
    <dbReference type="NCBI Taxonomy" id="1296344"/>
    <lineage>
        <taxon>Bacteria</taxon>
        <taxon>Bacillati</taxon>
        <taxon>Cyanobacteriota</taxon>
        <taxon>Cyanophyceae</taxon>
        <taxon>Synechococcales</taxon>
        <taxon>Merismopediaceae</taxon>
        <taxon>Merismopedia</taxon>
    </lineage>
</organism>
<evidence type="ECO:0000313" key="3">
    <source>
        <dbReference type="Proteomes" id="UP000238762"/>
    </source>
</evidence>
<dbReference type="SMART" id="SM01040">
    <property type="entry name" value="Bro-N"/>
    <property type="match status" value="1"/>
</dbReference>
<dbReference type="PROSITE" id="PS51750">
    <property type="entry name" value="BRO_N"/>
    <property type="match status" value="1"/>
</dbReference>
<proteinExistence type="predicted"/>
<dbReference type="PANTHER" id="PTHR36180">
    <property type="entry name" value="DNA-BINDING PROTEIN-RELATED-RELATED"/>
    <property type="match status" value="1"/>
</dbReference>
<dbReference type="AlphaFoldDB" id="A0A2T1BWJ2"/>
<dbReference type="EMBL" id="PVWJ01000234">
    <property type="protein sequence ID" value="PSB00371.1"/>
    <property type="molecule type" value="Genomic_DNA"/>
</dbReference>